<feature type="compositionally biased region" description="Basic and acidic residues" evidence="1">
    <location>
        <begin position="580"/>
        <end position="596"/>
    </location>
</feature>
<gene>
    <name evidence="3" type="ORF">U9M48_031939</name>
</gene>
<evidence type="ECO:0000256" key="1">
    <source>
        <dbReference type="SAM" id="MobiDB-lite"/>
    </source>
</evidence>
<feature type="non-terminal residue" evidence="3">
    <location>
        <position position="1"/>
    </location>
</feature>
<keyword evidence="4" id="KW-1185">Reference proteome</keyword>
<feature type="compositionally biased region" description="Polar residues" evidence="1">
    <location>
        <begin position="26"/>
        <end position="37"/>
    </location>
</feature>
<keyword evidence="2" id="KW-0812">Transmembrane</keyword>
<proteinExistence type="predicted"/>
<feature type="region of interest" description="Disordered" evidence="1">
    <location>
        <begin position="323"/>
        <end position="358"/>
    </location>
</feature>
<feature type="transmembrane region" description="Helical" evidence="2">
    <location>
        <begin position="537"/>
        <end position="554"/>
    </location>
</feature>
<dbReference type="AlphaFoldDB" id="A0AAQ3U3M8"/>
<feature type="compositionally biased region" description="Low complexity" evidence="1">
    <location>
        <begin position="328"/>
        <end position="339"/>
    </location>
</feature>
<keyword evidence="2" id="KW-1133">Transmembrane helix</keyword>
<feature type="region of interest" description="Disordered" evidence="1">
    <location>
        <begin position="580"/>
        <end position="599"/>
    </location>
</feature>
<evidence type="ECO:0000313" key="4">
    <source>
        <dbReference type="Proteomes" id="UP001341281"/>
    </source>
</evidence>
<organism evidence="3 4">
    <name type="scientific">Paspalum notatum var. saurae</name>
    <dbReference type="NCBI Taxonomy" id="547442"/>
    <lineage>
        <taxon>Eukaryota</taxon>
        <taxon>Viridiplantae</taxon>
        <taxon>Streptophyta</taxon>
        <taxon>Embryophyta</taxon>
        <taxon>Tracheophyta</taxon>
        <taxon>Spermatophyta</taxon>
        <taxon>Magnoliopsida</taxon>
        <taxon>Liliopsida</taxon>
        <taxon>Poales</taxon>
        <taxon>Poaceae</taxon>
        <taxon>PACMAD clade</taxon>
        <taxon>Panicoideae</taxon>
        <taxon>Andropogonodae</taxon>
        <taxon>Paspaleae</taxon>
        <taxon>Paspalinae</taxon>
        <taxon>Paspalum</taxon>
    </lineage>
</organism>
<reference evidence="3 4" key="1">
    <citation type="submission" date="2024-02" db="EMBL/GenBank/DDBJ databases">
        <title>High-quality chromosome-scale genome assembly of Pensacola bahiagrass (Paspalum notatum Flugge var. saurae).</title>
        <authorList>
            <person name="Vega J.M."/>
            <person name="Podio M."/>
            <person name="Orjuela J."/>
            <person name="Siena L.A."/>
            <person name="Pessino S.C."/>
            <person name="Combes M.C."/>
            <person name="Mariac C."/>
            <person name="Albertini E."/>
            <person name="Pupilli F."/>
            <person name="Ortiz J.P.A."/>
            <person name="Leblanc O."/>
        </authorList>
    </citation>
    <scope>NUCLEOTIDE SEQUENCE [LARGE SCALE GENOMIC DNA]</scope>
    <source>
        <strain evidence="3">R1</strain>
        <tissue evidence="3">Leaf</tissue>
    </source>
</reference>
<dbReference type="EMBL" id="CP144751">
    <property type="protein sequence ID" value="WVZ84974.1"/>
    <property type="molecule type" value="Genomic_DNA"/>
</dbReference>
<protein>
    <submittedName>
        <fullName evidence="3">Uncharacterized protein</fullName>
    </submittedName>
</protein>
<sequence length="710" mass="76794">HHAKAINVNFRRNSNPTEPLWGKVPHSSSECRQNPTEIPSDDRRQPKVCNFRDKAFTEKYVFRLNIAVYDAFAAALMQVGQPSSNSDGYMESGAPAEDISIIIIALEKMRIKRTIAHPLITLATEPNQSDQVDVLDQPERAHLRPELLLPLALAVEPLHRYNASSPLNTDPKPPAPSFSEKFLVARPKSAYLKATTPTLPCPAVSCDGTPPHKLNLFLETSRSSSSTSIISPKPTTLAAITAPATGFLLAAALGKPGKSPAARRMYREQLLRQALSHSLRLRVAAGALCRLWGPYGSVTRAMGWNTSVDGVDLVSPPRGQSSFAFLEQPPVRSPSSQSRGDAREKLSMHSHGGSELPVQTVKGPQAAYTLQASMGWVKMLRHDWLACDHTFRFTWPDVSTEKKEEDDSSGDYSSSLVLTYAGTITPLVAGFACSSACIACIAAGESAGDHERLSVPVLTPLPLVSSPQTKEPKPGSTRLFHEVKTRFMPVALFQPILAPGSKAWVGSSKLCHTTTASASAAPPCICMTRHPLPKRTALTLLVVVVSLAVWLLVVDQTMALVAPLETTRLPSAMIGVVGDRPRPVRHPDGSGERDLVEPYGEVPTGGRCGRFVTDVAVAGAAAGLEEAERELAVAGDELLADGECLAWRESIVFSSSRTRMNNTVQGEQEEDCVDGSHGCSADTSLIVKDLRLRCYLLTTRKRKKGRGGRY</sequence>
<dbReference type="Proteomes" id="UP001341281">
    <property type="component" value="Chromosome 07"/>
</dbReference>
<evidence type="ECO:0000313" key="3">
    <source>
        <dbReference type="EMBL" id="WVZ84974.1"/>
    </source>
</evidence>
<feature type="region of interest" description="Disordered" evidence="1">
    <location>
        <begin position="17"/>
        <end position="45"/>
    </location>
</feature>
<name>A0AAQ3U3M8_PASNO</name>
<evidence type="ECO:0000256" key="2">
    <source>
        <dbReference type="SAM" id="Phobius"/>
    </source>
</evidence>
<accession>A0AAQ3U3M8</accession>
<keyword evidence="2" id="KW-0472">Membrane</keyword>